<evidence type="ECO:0000256" key="1">
    <source>
        <dbReference type="SAM" id="MobiDB-lite"/>
    </source>
</evidence>
<dbReference type="RefSeq" id="XP_001804098.1">
    <property type="nucleotide sequence ID" value="XM_001804046.1"/>
</dbReference>
<dbReference type="Proteomes" id="UP000001055">
    <property type="component" value="Unassembled WGS sequence"/>
</dbReference>
<reference evidence="3" key="1">
    <citation type="journal article" date="2007" name="Plant Cell">
        <title>Dothideomycete-plant interactions illuminated by genome sequencing and EST analysis of the wheat pathogen Stagonospora nodorum.</title>
        <authorList>
            <person name="Hane J.K."/>
            <person name="Lowe R.G."/>
            <person name="Solomon P.S."/>
            <person name="Tan K.C."/>
            <person name="Schoch C.L."/>
            <person name="Spatafora J.W."/>
            <person name="Crous P.W."/>
            <person name="Kodira C."/>
            <person name="Birren B.W."/>
            <person name="Galagan J.E."/>
            <person name="Torriani S.F."/>
            <person name="McDonald B.A."/>
            <person name="Oliver R.P."/>
        </authorList>
    </citation>
    <scope>NUCLEOTIDE SEQUENCE [LARGE SCALE GENOMIC DNA]</scope>
    <source>
        <strain evidence="3">SN15 / ATCC MYA-4574 / FGSC 10173</strain>
    </source>
</reference>
<dbReference type="InParanoid" id="Q0U2W7"/>
<feature type="region of interest" description="Disordered" evidence="1">
    <location>
        <begin position="1"/>
        <end position="35"/>
    </location>
</feature>
<accession>Q0U2W7</accession>
<dbReference type="KEGG" id="pno:SNOG_13897"/>
<dbReference type="EMBL" id="CH445352">
    <property type="protein sequence ID" value="EAT78921.1"/>
    <property type="molecule type" value="Genomic_DNA"/>
</dbReference>
<dbReference type="HOGENOM" id="CLU_3368701_0_0_1"/>
<evidence type="ECO:0000313" key="3">
    <source>
        <dbReference type="Proteomes" id="UP000001055"/>
    </source>
</evidence>
<dbReference type="AlphaFoldDB" id="Q0U2W7"/>
<proteinExistence type="predicted"/>
<protein>
    <submittedName>
        <fullName evidence="2">Uncharacterized protein</fullName>
    </submittedName>
</protein>
<organism evidence="2 3">
    <name type="scientific">Phaeosphaeria nodorum (strain SN15 / ATCC MYA-4574 / FGSC 10173)</name>
    <name type="common">Glume blotch fungus</name>
    <name type="synonym">Parastagonospora nodorum</name>
    <dbReference type="NCBI Taxonomy" id="321614"/>
    <lineage>
        <taxon>Eukaryota</taxon>
        <taxon>Fungi</taxon>
        <taxon>Dikarya</taxon>
        <taxon>Ascomycota</taxon>
        <taxon>Pezizomycotina</taxon>
        <taxon>Dothideomycetes</taxon>
        <taxon>Pleosporomycetidae</taxon>
        <taxon>Pleosporales</taxon>
        <taxon>Pleosporineae</taxon>
        <taxon>Phaeosphaeriaceae</taxon>
        <taxon>Parastagonospora</taxon>
    </lineage>
</organism>
<dbReference type="GeneID" id="5981020"/>
<gene>
    <name evidence="2" type="ORF">SNOG_13897</name>
</gene>
<name>Q0U2W7_PHANO</name>
<sequence length="35" mass="3947">MPAVHPKATKHYLALTANDHTQRQPLYRKEGDTAS</sequence>
<evidence type="ECO:0000313" key="2">
    <source>
        <dbReference type="EMBL" id="EAT78921.1"/>
    </source>
</evidence>